<dbReference type="InterPro" id="IPR037138">
    <property type="entry name" value="His_deacetylse_dom_sf"/>
</dbReference>
<gene>
    <name evidence="2" type="ORF">S12H4_30697</name>
</gene>
<reference evidence="2" key="1">
    <citation type="journal article" date="2014" name="Front. Microbiol.">
        <title>High frequency of phylogenetically diverse reductive dehalogenase-homologous genes in deep subseafloor sedimentary metagenomes.</title>
        <authorList>
            <person name="Kawai M."/>
            <person name="Futagami T."/>
            <person name="Toyoda A."/>
            <person name="Takaki Y."/>
            <person name="Nishi S."/>
            <person name="Hori S."/>
            <person name="Arai W."/>
            <person name="Tsubouchi T."/>
            <person name="Morono Y."/>
            <person name="Uchiyama I."/>
            <person name="Ito T."/>
            <person name="Fujiyama A."/>
            <person name="Inagaki F."/>
            <person name="Takami H."/>
        </authorList>
    </citation>
    <scope>NUCLEOTIDE SEQUENCE</scope>
    <source>
        <strain evidence="2">Expedition CK06-06</strain>
    </source>
</reference>
<dbReference type="SUPFAM" id="SSF52768">
    <property type="entry name" value="Arginase/deacetylase"/>
    <property type="match status" value="1"/>
</dbReference>
<evidence type="ECO:0000313" key="2">
    <source>
        <dbReference type="EMBL" id="GAI91936.1"/>
    </source>
</evidence>
<feature type="domain" description="Histone deacetylase" evidence="1">
    <location>
        <begin position="9"/>
        <end position="271"/>
    </location>
</feature>
<dbReference type="InterPro" id="IPR000286">
    <property type="entry name" value="HDACs"/>
</dbReference>
<proteinExistence type="predicted"/>
<dbReference type="InterPro" id="IPR023696">
    <property type="entry name" value="Ureohydrolase_dom_sf"/>
</dbReference>
<accession>X1TKR2</accession>
<protein>
    <recommendedName>
        <fullName evidence="1">Histone deacetylase domain-containing protein</fullName>
    </recommendedName>
</protein>
<dbReference type="EMBL" id="BARW01017835">
    <property type="protein sequence ID" value="GAI91936.1"/>
    <property type="molecule type" value="Genomic_DNA"/>
</dbReference>
<organism evidence="2">
    <name type="scientific">marine sediment metagenome</name>
    <dbReference type="NCBI Taxonomy" id="412755"/>
    <lineage>
        <taxon>unclassified sequences</taxon>
        <taxon>metagenomes</taxon>
        <taxon>ecological metagenomes</taxon>
    </lineage>
</organism>
<dbReference type="PANTHER" id="PTHR10625">
    <property type="entry name" value="HISTONE DEACETYLASE HDAC1-RELATED"/>
    <property type="match status" value="1"/>
</dbReference>
<dbReference type="PRINTS" id="PR01270">
    <property type="entry name" value="HDASUPER"/>
</dbReference>
<evidence type="ECO:0000259" key="1">
    <source>
        <dbReference type="Pfam" id="PF00850"/>
    </source>
</evidence>
<dbReference type="CDD" id="cd09992">
    <property type="entry name" value="HDAC_classII"/>
    <property type="match status" value="1"/>
</dbReference>
<dbReference type="Pfam" id="PF00850">
    <property type="entry name" value="Hist_deacetyl"/>
    <property type="match status" value="1"/>
</dbReference>
<dbReference type="GO" id="GO:0040029">
    <property type="term" value="P:epigenetic regulation of gene expression"/>
    <property type="evidence" value="ECO:0007669"/>
    <property type="project" value="TreeGrafter"/>
</dbReference>
<feature type="non-terminal residue" evidence="2">
    <location>
        <position position="279"/>
    </location>
</feature>
<dbReference type="Gene3D" id="3.40.800.20">
    <property type="entry name" value="Histone deacetylase domain"/>
    <property type="match status" value="1"/>
</dbReference>
<dbReference type="GO" id="GO:0004407">
    <property type="term" value="F:histone deacetylase activity"/>
    <property type="evidence" value="ECO:0007669"/>
    <property type="project" value="TreeGrafter"/>
</dbReference>
<dbReference type="PANTHER" id="PTHR10625:SF10">
    <property type="entry name" value="HISTONE DEACETYLASE HDAC1"/>
    <property type="match status" value="1"/>
</dbReference>
<name>X1TKR2_9ZZZZ</name>
<sequence length="279" mass="29996">GPWQQLVPVVPDAATVQDISLVHDVQYILHIQEVAEKGGGQLDSDTMMSSESYEAARYAAGGVIKATEVVMAGELDSVFALVRPPGHHATAQQAMGFCLFNNVAVATKYTLEKYGLERIAIIDFDVHHGNGTQAAFYNESRVLYISTHQSHHYPGTGSIDDTGDGAARGTTVNIPLPAGCGDDEYQTVFEQIVVPIVRRFNPQLIMVSAGYDAHWTDELSMMQITSTGFAQITRIIKEMAGEMCGGRLVLSLEGGYNLTALSSSVRATLDVLVGSTDIG</sequence>
<comment type="caution">
    <text evidence="2">The sequence shown here is derived from an EMBL/GenBank/DDBJ whole genome shotgun (WGS) entry which is preliminary data.</text>
</comment>
<feature type="non-terminal residue" evidence="2">
    <location>
        <position position="1"/>
    </location>
</feature>
<dbReference type="AlphaFoldDB" id="X1TKR2"/>
<dbReference type="InterPro" id="IPR023801">
    <property type="entry name" value="His_deacetylse_dom"/>
</dbReference>